<comment type="caution">
    <text evidence="2">The sequence shown here is derived from an EMBL/GenBank/DDBJ whole genome shotgun (WGS) entry which is preliminary data.</text>
</comment>
<evidence type="ECO:0000313" key="2">
    <source>
        <dbReference type="EMBL" id="KAG9443169.1"/>
    </source>
</evidence>
<name>A0AAV7E4R0_ARIFI</name>
<dbReference type="EMBL" id="JAINDJ010000007">
    <property type="protein sequence ID" value="KAG9443169.1"/>
    <property type="molecule type" value="Genomic_DNA"/>
</dbReference>
<protein>
    <submittedName>
        <fullName evidence="2">Uncharacterized protein</fullName>
    </submittedName>
</protein>
<dbReference type="Proteomes" id="UP000825729">
    <property type="component" value="Unassembled WGS sequence"/>
</dbReference>
<accession>A0AAV7E4R0</accession>
<keyword evidence="3" id="KW-1185">Reference proteome</keyword>
<dbReference type="AlphaFoldDB" id="A0AAV7E4R0"/>
<reference evidence="2 3" key="1">
    <citation type="submission" date="2021-07" db="EMBL/GenBank/DDBJ databases">
        <title>The Aristolochia fimbriata genome: insights into angiosperm evolution, floral development and chemical biosynthesis.</title>
        <authorList>
            <person name="Jiao Y."/>
        </authorList>
    </citation>
    <scope>NUCLEOTIDE SEQUENCE [LARGE SCALE GENOMIC DNA]</scope>
    <source>
        <strain evidence="2">IBCAS-2021</strain>
        <tissue evidence="2">Leaf</tissue>
    </source>
</reference>
<gene>
    <name evidence="2" type="ORF">H6P81_019023</name>
</gene>
<proteinExistence type="predicted"/>
<organism evidence="2 3">
    <name type="scientific">Aristolochia fimbriata</name>
    <name type="common">White veined hardy Dutchman's pipe vine</name>
    <dbReference type="NCBI Taxonomy" id="158543"/>
    <lineage>
        <taxon>Eukaryota</taxon>
        <taxon>Viridiplantae</taxon>
        <taxon>Streptophyta</taxon>
        <taxon>Embryophyta</taxon>
        <taxon>Tracheophyta</taxon>
        <taxon>Spermatophyta</taxon>
        <taxon>Magnoliopsida</taxon>
        <taxon>Magnoliidae</taxon>
        <taxon>Piperales</taxon>
        <taxon>Aristolochiaceae</taxon>
        <taxon>Aristolochia</taxon>
    </lineage>
</organism>
<feature type="region of interest" description="Disordered" evidence="1">
    <location>
        <begin position="1"/>
        <end position="85"/>
    </location>
</feature>
<sequence>MEGKEVENTKPAPAISDMKPVTEDAYGGGLYAKEEGQPEQRRNPPASETQSADGEGAPATVEPKHTPPLSTGDRDVDITGQAYIQ</sequence>
<evidence type="ECO:0000256" key="1">
    <source>
        <dbReference type="SAM" id="MobiDB-lite"/>
    </source>
</evidence>
<evidence type="ECO:0000313" key="3">
    <source>
        <dbReference type="Proteomes" id="UP000825729"/>
    </source>
</evidence>
<feature type="compositionally biased region" description="Basic and acidic residues" evidence="1">
    <location>
        <begin position="32"/>
        <end position="42"/>
    </location>
</feature>